<sequence length="160" mass="17553">MYLATRPNTLVEFGSPSEVAVPNSTGQITCPFLRDGVDIWYTANTDIYRSALVNGYYQQGQPVSELNDPSSHEEGPLLTPDGLTIFFTTDRSGANTQGQEDIWTAERTSPTGTFSAPKPVPALNSSAGDWAGWISPDNCRLYMNSDRDGVRTVYVAERPR</sequence>
<dbReference type="InterPro" id="IPR011659">
    <property type="entry name" value="WD40"/>
</dbReference>
<accession>A0ABZ2KA80</accession>
<gene>
    <name evidence="1" type="ORF">LZC95_45815</name>
</gene>
<name>A0ABZ2KA80_9BACT</name>
<protein>
    <submittedName>
        <fullName evidence="1">Uncharacterized protein</fullName>
    </submittedName>
</protein>
<dbReference type="RefSeq" id="WP_394844358.1">
    <property type="nucleotide sequence ID" value="NZ_CP089982.1"/>
</dbReference>
<dbReference type="Proteomes" id="UP001379533">
    <property type="component" value="Chromosome"/>
</dbReference>
<proteinExistence type="predicted"/>
<reference evidence="1 2" key="1">
    <citation type="submission" date="2021-12" db="EMBL/GenBank/DDBJ databases">
        <title>Discovery of the Pendulisporaceae a myxobacterial family with distinct sporulation behavior and unique specialized metabolism.</title>
        <authorList>
            <person name="Garcia R."/>
            <person name="Popoff A."/>
            <person name="Bader C.D."/>
            <person name="Loehr J."/>
            <person name="Walesch S."/>
            <person name="Walt C."/>
            <person name="Boldt J."/>
            <person name="Bunk B."/>
            <person name="Haeckl F.J.F.P.J."/>
            <person name="Gunesch A.P."/>
            <person name="Birkelbach J."/>
            <person name="Nuebel U."/>
            <person name="Pietschmann T."/>
            <person name="Bach T."/>
            <person name="Mueller R."/>
        </authorList>
    </citation>
    <scope>NUCLEOTIDE SEQUENCE [LARGE SCALE GENOMIC DNA]</scope>
    <source>
        <strain evidence="1 2">MSr12523</strain>
    </source>
</reference>
<keyword evidence="2" id="KW-1185">Reference proteome</keyword>
<evidence type="ECO:0000313" key="1">
    <source>
        <dbReference type="EMBL" id="WXA93759.1"/>
    </source>
</evidence>
<dbReference type="InterPro" id="IPR011042">
    <property type="entry name" value="6-blade_b-propeller_TolB-like"/>
</dbReference>
<evidence type="ECO:0000313" key="2">
    <source>
        <dbReference type="Proteomes" id="UP001379533"/>
    </source>
</evidence>
<dbReference type="Pfam" id="PF07676">
    <property type="entry name" value="PD40"/>
    <property type="match status" value="2"/>
</dbReference>
<dbReference type="EMBL" id="CP089982">
    <property type="protein sequence ID" value="WXA93759.1"/>
    <property type="molecule type" value="Genomic_DNA"/>
</dbReference>
<dbReference type="Gene3D" id="2.120.10.30">
    <property type="entry name" value="TolB, C-terminal domain"/>
    <property type="match status" value="1"/>
</dbReference>
<organism evidence="1 2">
    <name type="scientific">Pendulispora brunnea</name>
    <dbReference type="NCBI Taxonomy" id="2905690"/>
    <lineage>
        <taxon>Bacteria</taxon>
        <taxon>Pseudomonadati</taxon>
        <taxon>Myxococcota</taxon>
        <taxon>Myxococcia</taxon>
        <taxon>Myxococcales</taxon>
        <taxon>Sorangiineae</taxon>
        <taxon>Pendulisporaceae</taxon>
        <taxon>Pendulispora</taxon>
    </lineage>
</organism>
<dbReference type="SUPFAM" id="SSF82171">
    <property type="entry name" value="DPP6 N-terminal domain-like"/>
    <property type="match status" value="1"/>
</dbReference>